<evidence type="ECO:0000313" key="2">
    <source>
        <dbReference type="EMBL" id="KUJ77908.1"/>
    </source>
</evidence>
<dbReference type="InterPro" id="IPR011009">
    <property type="entry name" value="Kinase-like_dom_sf"/>
</dbReference>
<reference evidence="2 3" key="1">
    <citation type="submission" date="2015-12" db="EMBL/GenBank/DDBJ databases">
        <authorList>
            <person name="Shamseldin A."/>
            <person name="Moawad H."/>
            <person name="Abd El-Rahim W.M."/>
            <person name="Sadowsky M.J."/>
        </authorList>
    </citation>
    <scope>NUCLEOTIDE SEQUENCE [LARGE SCALE GENOMIC DNA]</scope>
    <source>
        <strain evidence="2 3">ZGT118</strain>
    </source>
</reference>
<keyword evidence="2" id="KW-0808">Transferase</keyword>
<accession>A0A0X3TQ81</accession>
<dbReference type="STRING" id="1685379.AVO45_08010"/>
<dbReference type="Proteomes" id="UP000053791">
    <property type="component" value="Unassembled WGS sequence"/>
</dbReference>
<protein>
    <submittedName>
        <fullName evidence="2">Aminoglycoside phosphotransferase</fullName>
    </submittedName>
</protein>
<proteinExistence type="predicted"/>
<dbReference type="GO" id="GO:0016740">
    <property type="term" value="F:transferase activity"/>
    <property type="evidence" value="ECO:0007669"/>
    <property type="project" value="UniProtKB-KW"/>
</dbReference>
<dbReference type="AlphaFoldDB" id="A0A0X3TQ81"/>
<comment type="caution">
    <text evidence="2">The sequence shown here is derived from an EMBL/GenBank/DDBJ whole genome shotgun (WGS) entry which is preliminary data.</text>
</comment>
<keyword evidence="3" id="KW-1185">Reference proteome</keyword>
<evidence type="ECO:0000259" key="1">
    <source>
        <dbReference type="Pfam" id="PF01636"/>
    </source>
</evidence>
<name>A0A0X3TQ81_9RHOB</name>
<evidence type="ECO:0000313" key="3">
    <source>
        <dbReference type="Proteomes" id="UP000053791"/>
    </source>
</evidence>
<dbReference type="Pfam" id="PF01636">
    <property type="entry name" value="APH"/>
    <property type="match status" value="1"/>
</dbReference>
<gene>
    <name evidence="2" type="ORF">AVO45_08010</name>
</gene>
<organism evidence="2 3">
    <name type="scientific">Ruegeria marisrubri</name>
    <dbReference type="NCBI Taxonomy" id="1685379"/>
    <lineage>
        <taxon>Bacteria</taxon>
        <taxon>Pseudomonadati</taxon>
        <taxon>Pseudomonadota</taxon>
        <taxon>Alphaproteobacteria</taxon>
        <taxon>Rhodobacterales</taxon>
        <taxon>Roseobacteraceae</taxon>
        <taxon>Ruegeria</taxon>
    </lineage>
</organism>
<dbReference type="EMBL" id="LQBQ01000023">
    <property type="protein sequence ID" value="KUJ77908.1"/>
    <property type="molecule type" value="Genomic_DNA"/>
</dbReference>
<feature type="domain" description="Aminoglycoside phosphotransferase" evidence="1">
    <location>
        <begin position="6"/>
        <end position="211"/>
    </location>
</feature>
<dbReference type="Gene3D" id="3.90.1200.10">
    <property type="match status" value="1"/>
</dbReference>
<dbReference type="InterPro" id="IPR002575">
    <property type="entry name" value="Aminoglycoside_PTrfase"/>
</dbReference>
<dbReference type="SUPFAM" id="SSF56112">
    <property type="entry name" value="Protein kinase-like (PK-like)"/>
    <property type="match status" value="1"/>
</dbReference>
<sequence length="248" mass="27125">MLGSKSDRVLKLYRTGFNNPLFRNDADLETACLRAFEGAGFSPRLRASGRMLEASWVLYDHAPGSPWRVDPEPVAAVLRALHTHPARIPAPNGCNGSADLAAHGDRILSLCTSPDRATLAELRPSSDVAPLAHRCLIHGDPVAGNVLISGSQTTLIDWQCPALGDPSEDLALFLSPAMQQLYRGSPLSMEEQERFLAAYGDAAITARYRALKPWFAWRMAAYCLWRSENGAPDYSAGYELELETLRTG</sequence>